<dbReference type="InterPro" id="IPR010280">
    <property type="entry name" value="U5_MeTrfase_fam"/>
</dbReference>
<reference evidence="5" key="1">
    <citation type="submission" date="2015-10" db="EMBL/GenBank/DDBJ databases">
        <authorList>
            <person name="Gilbert D.G."/>
        </authorList>
    </citation>
    <scope>NUCLEOTIDE SEQUENCE</scope>
</reference>
<dbReference type="PROSITE" id="PS01230">
    <property type="entry name" value="TRMA_1"/>
    <property type="match status" value="1"/>
</dbReference>
<dbReference type="GO" id="GO:0000049">
    <property type="term" value="F:tRNA binding"/>
    <property type="evidence" value="ECO:0007669"/>
    <property type="project" value="TreeGrafter"/>
</dbReference>
<organism evidence="5">
    <name type="scientific">hydrothermal vent metagenome</name>
    <dbReference type="NCBI Taxonomy" id="652676"/>
    <lineage>
        <taxon>unclassified sequences</taxon>
        <taxon>metagenomes</taxon>
        <taxon>ecological metagenomes</taxon>
    </lineage>
</organism>
<dbReference type="FunFam" id="3.40.50.150:FF:000012">
    <property type="entry name" value="tRNA/tmRNA (uracil-C(5))-methyltransferase"/>
    <property type="match status" value="1"/>
</dbReference>
<dbReference type="PROSITE" id="PS01231">
    <property type="entry name" value="TRMA_2"/>
    <property type="match status" value="1"/>
</dbReference>
<dbReference type="PANTHER" id="PTHR47790:SF2">
    <property type="entry name" value="TRNA_TMRNA (URACIL-C(5))-METHYLTRANSFERASE"/>
    <property type="match status" value="1"/>
</dbReference>
<keyword evidence="4" id="KW-0819">tRNA processing</keyword>
<name>A0A160TDW9_9ZZZZ</name>
<dbReference type="PROSITE" id="PS51687">
    <property type="entry name" value="SAM_MT_RNA_M5U"/>
    <property type="match status" value="1"/>
</dbReference>
<dbReference type="Gene3D" id="2.40.50.1070">
    <property type="match status" value="1"/>
</dbReference>
<dbReference type="Gene3D" id="3.40.50.150">
    <property type="entry name" value="Vaccinia Virus protein VP39"/>
    <property type="match status" value="1"/>
</dbReference>
<dbReference type="FunFam" id="2.40.50.1070:FF:000001">
    <property type="entry name" value="tRNA/tmRNA (uracil-C(5))-methyltransferase"/>
    <property type="match status" value="1"/>
</dbReference>
<dbReference type="AlphaFoldDB" id="A0A160TDW9"/>
<protein>
    <submittedName>
        <fullName evidence="5">tRNA (Uracil54-C5-)-methyltransferase</fullName>
        <ecNumber evidence="5">2.1.1.35</ecNumber>
    </submittedName>
</protein>
<dbReference type="NCBIfam" id="TIGR02143">
    <property type="entry name" value="trmA_only"/>
    <property type="match status" value="1"/>
</dbReference>
<dbReference type="HAMAP" id="MF_01011">
    <property type="entry name" value="RNA_methyltr_TrmA"/>
    <property type="match status" value="1"/>
</dbReference>
<dbReference type="InterPro" id="IPR030390">
    <property type="entry name" value="MeTrfase_TrmA_AS"/>
</dbReference>
<keyword evidence="1 5" id="KW-0489">Methyltransferase</keyword>
<dbReference type="GO" id="GO:0032259">
    <property type="term" value="P:methylation"/>
    <property type="evidence" value="ECO:0007669"/>
    <property type="project" value="UniProtKB-KW"/>
</dbReference>
<proteinExistence type="inferred from homology"/>
<gene>
    <name evidence="5" type="ORF">MGWOODY_Tha2329</name>
</gene>
<dbReference type="Pfam" id="PF05958">
    <property type="entry name" value="tRNA_U5-meth_tr"/>
    <property type="match status" value="1"/>
</dbReference>
<dbReference type="GO" id="GO:0008033">
    <property type="term" value="P:tRNA processing"/>
    <property type="evidence" value="ECO:0007669"/>
    <property type="project" value="UniProtKB-KW"/>
</dbReference>
<dbReference type="InterPro" id="IPR030391">
    <property type="entry name" value="MeTrfase_TrmA_CS"/>
</dbReference>
<dbReference type="EC" id="2.1.1.35" evidence="5"/>
<accession>A0A160TDW9</accession>
<evidence type="ECO:0000313" key="5">
    <source>
        <dbReference type="EMBL" id="CUS41029.1"/>
    </source>
</evidence>
<dbReference type="CDD" id="cd02440">
    <property type="entry name" value="AdoMet_MTases"/>
    <property type="match status" value="1"/>
</dbReference>
<dbReference type="EMBL" id="CZQC01000033">
    <property type="protein sequence ID" value="CUS41029.1"/>
    <property type="molecule type" value="Genomic_DNA"/>
</dbReference>
<evidence type="ECO:0000256" key="3">
    <source>
        <dbReference type="ARBA" id="ARBA00022691"/>
    </source>
</evidence>
<keyword evidence="2 5" id="KW-0808">Transferase</keyword>
<evidence type="ECO:0000256" key="2">
    <source>
        <dbReference type="ARBA" id="ARBA00022679"/>
    </source>
</evidence>
<dbReference type="PANTHER" id="PTHR47790">
    <property type="entry name" value="TRNA/TMRNA (URACIL-C(5))-METHYLTRANSFERASE"/>
    <property type="match status" value="1"/>
</dbReference>
<dbReference type="GO" id="GO:0030697">
    <property type="term" value="F:tRNA (uracil(54)-C5)-methyltransferase activity, S-adenosyl methionine-dependent"/>
    <property type="evidence" value="ECO:0007669"/>
    <property type="project" value="UniProtKB-EC"/>
</dbReference>
<dbReference type="InterPro" id="IPR011869">
    <property type="entry name" value="TrmA_MeTrfase"/>
</dbReference>
<evidence type="ECO:0000256" key="4">
    <source>
        <dbReference type="ARBA" id="ARBA00022694"/>
    </source>
</evidence>
<dbReference type="GO" id="GO:0009451">
    <property type="term" value="P:RNA modification"/>
    <property type="evidence" value="ECO:0007669"/>
    <property type="project" value="UniProtKB-ARBA"/>
</dbReference>
<dbReference type="GO" id="GO:0005829">
    <property type="term" value="C:cytosol"/>
    <property type="evidence" value="ECO:0007669"/>
    <property type="project" value="TreeGrafter"/>
</dbReference>
<dbReference type="SUPFAM" id="SSF53335">
    <property type="entry name" value="S-adenosyl-L-methionine-dependent methyltransferases"/>
    <property type="match status" value="1"/>
</dbReference>
<sequence>MSMAEDKQHDFNVLDTSIYPAQLDEKSDRLRQLFAEFQPPELEVHASEPSHFRLRAEFRLWHEGDRCYYAMFEPGNKSKAYEVKEFPIASQLINRLMQQLLVEIQPNELLRRQLFQVEFLTTMSGDALITLIYHKKLDDAWQAEAEALQQRLGFPIVGRSRKQKLVLERDYVNETLQVDGKAFHYRQIEGGFTQPNGGLNQQMLSWARSASDAFSGDLLELYCGNGNFSVALADKYDRVLATEISKTSVAAAQINIRDNALDNLIIARLSSEEFVQAIRGERTFTRLGDVDLTSYNFDTVLVDPPRAGLDDESVRQISEYNNIIYISCNPDTLHSNLTELCKTHTITRFAMFDQFPYTHHIETGVVLTRRSANKDQ</sequence>
<dbReference type="InterPro" id="IPR029063">
    <property type="entry name" value="SAM-dependent_MTases_sf"/>
</dbReference>
<dbReference type="GO" id="GO:0019843">
    <property type="term" value="F:rRNA binding"/>
    <property type="evidence" value="ECO:0007669"/>
    <property type="project" value="TreeGrafter"/>
</dbReference>
<keyword evidence="3" id="KW-0949">S-adenosyl-L-methionine</keyword>
<evidence type="ECO:0000256" key="1">
    <source>
        <dbReference type="ARBA" id="ARBA00022603"/>
    </source>
</evidence>